<keyword evidence="13" id="KW-1185">Reference proteome</keyword>
<dbReference type="GO" id="GO:0050567">
    <property type="term" value="F:glutaminyl-tRNA synthase (glutamine-hydrolyzing) activity"/>
    <property type="evidence" value="ECO:0007669"/>
    <property type="project" value="UniProtKB-EC"/>
</dbReference>
<dbReference type="InterPro" id="IPR036928">
    <property type="entry name" value="AS_sf"/>
</dbReference>
<comment type="caution">
    <text evidence="12">The sequence shown here is derived from an EMBL/GenBank/DDBJ whole genome shotgun (WGS) entry which is preliminary data.</text>
</comment>
<accession>A0ABS3APB8</accession>
<keyword evidence="8 10" id="KW-0648">Protein biosynthesis</keyword>
<organism evidence="12 13">
    <name type="scientific">Simkania negevensis</name>
    <dbReference type="NCBI Taxonomy" id="83561"/>
    <lineage>
        <taxon>Bacteria</taxon>
        <taxon>Pseudomonadati</taxon>
        <taxon>Chlamydiota</taxon>
        <taxon>Chlamydiia</taxon>
        <taxon>Parachlamydiales</taxon>
        <taxon>Simkaniaceae</taxon>
        <taxon>Simkania</taxon>
    </lineage>
</organism>
<evidence type="ECO:0000256" key="9">
    <source>
        <dbReference type="ARBA" id="ARBA00047407"/>
    </source>
</evidence>
<dbReference type="EMBL" id="JAFITR010000001">
    <property type="protein sequence ID" value="MBN4066476.1"/>
    <property type="molecule type" value="Genomic_DNA"/>
</dbReference>
<evidence type="ECO:0000256" key="4">
    <source>
        <dbReference type="ARBA" id="ARBA00014428"/>
    </source>
</evidence>
<keyword evidence="6 10" id="KW-0547">Nucleotide-binding</keyword>
<evidence type="ECO:0000256" key="10">
    <source>
        <dbReference type="HAMAP-Rule" id="MF_00120"/>
    </source>
</evidence>
<dbReference type="SUPFAM" id="SSF75304">
    <property type="entry name" value="Amidase signature (AS) enzymes"/>
    <property type="match status" value="1"/>
</dbReference>
<feature type="active site" description="Acyl-ester intermediate" evidence="10">
    <location>
        <position position="176"/>
    </location>
</feature>
<dbReference type="InterPro" id="IPR023631">
    <property type="entry name" value="Amidase_dom"/>
</dbReference>
<dbReference type="InterPro" id="IPR000120">
    <property type="entry name" value="Amidase"/>
</dbReference>
<evidence type="ECO:0000256" key="8">
    <source>
        <dbReference type="ARBA" id="ARBA00022917"/>
    </source>
</evidence>
<dbReference type="Proteomes" id="UP000722121">
    <property type="component" value="Unassembled WGS sequence"/>
</dbReference>
<reference evidence="12 13" key="1">
    <citation type="submission" date="2021-02" db="EMBL/GenBank/DDBJ databases">
        <title>Activity-based single-cell genomes from oceanic crustal fluid captures similar information to metagenomic and metatranscriptomic surveys with orders of magnitude less sampling.</title>
        <authorList>
            <person name="D'Angelo T.S."/>
            <person name="Orcutt B.N."/>
        </authorList>
    </citation>
    <scope>NUCLEOTIDE SEQUENCE [LARGE SCALE GENOMIC DNA]</scope>
    <source>
        <strain evidence="12">AH-315-G07</strain>
    </source>
</reference>
<evidence type="ECO:0000256" key="7">
    <source>
        <dbReference type="ARBA" id="ARBA00022840"/>
    </source>
</evidence>
<dbReference type="PROSITE" id="PS00571">
    <property type="entry name" value="AMIDASES"/>
    <property type="match status" value="1"/>
</dbReference>
<comment type="subunit">
    <text evidence="2 10">Heterotrimer of A, B and C subunits.</text>
</comment>
<feature type="active site" description="Charge relay system" evidence="10">
    <location>
        <position position="77"/>
    </location>
</feature>
<dbReference type="InterPro" id="IPR004412">
    <property type="entry name" value="GatA"/>
</dbReference>
<evidence type="ECO:0000256" key="1">
    <source>
        <dbReference type="ARBA" id="ARBA00008069"/>
    </source>
</evidence>
<sequence length="486" mass="53350">MKEERCEDIRNSFCQGEQSAQEIVHRYLGRIEEQDKNLGAYLRLLSDRALKKAEALDKKRAEGKPLGKLAAVPVAIKDNINIKGEITSCGSKFLEGHRSLFDATVIRLLEEEDAIPIGKTNLDEFAMGSSTENSALQETCNPWNLNYVPGGSSGGSATAVAARMAPLALGSDTGGSVRQPAGFCGIVGMKPTYGRISRYGLVAFGSSLDQIGPFATTTRDIALTMEVLGKHCQMDSTSLSKPTEDYLTTLDAFDPPSCTVGVPWSLIEDASDDVKENFNEAIKTLKGMGTKVIDIDMNTLQYSIATYYIIATAEASTNLARFDGIRYGRRSERAKTLEEVYRISKEEGFGAEVKRRILLGTFVLSSGYKDAYYLKALKVRTLIIEDFNRVFKQCDFICYPATPTAPFKKGEIIDPLQMYLSDVYTIPANLAGLPAISTPSGFTNDGLPLGLQVTAPQFQDKKLCQFAYAFEQATDHIKQPPLHQKK</sequence>
<evidence type="ECO:0000256" key="6">
    <source>
        <dbReference type="ARBA" id="ARBA00022741"/>
    </source>
</evidence>
<feature type="active site" description="Charge relay system" evidence="10">
    <location>
        <position position="152"/>
    </location>
</feature>
<evidence type="ECO:0000256" key="2">
    <source>
        <dbReference type="ARBA" id="ARBA00011123"/>
    </source>
</evidence>
<feature type="domain" description="Amidase" evidence="11">
    <location>
        <begin position="22"/>
        <end position="464"/>
    </location>
</feature>
<name>A0ABS3APB8_9BACT</name>
<evidence type="ECO:0000313" key="12">
    <source>
        <dbReference type="EMBL" id="MBN4066476.1"/>
    </source>
</evidence>
<keyword evidence="7 10" id="KW-0067">ATP-binding</keyword>
<dbReference type="PANTHER" id="PTHR11895:SF151">
    <property type="entry name" value="GLUTAMYL-TRNA(GLN) AMIDOTRANSFERASE SUBUNIT A"/>
    <property type="match status" value="1"/>
</dbReference>
<evidence type="ECO:0000313" key="13">
    <source>
        <dbReference type="Proteomes" id="UP000722121"/>
    </source>
</evidence>
<keyword evidence="5 10" id="KW-0436">Ligase</keyword>
<gene>
    <name evidence="10 12" type="primary">gatA</name>
    <name evidence="12" type="ORF">JYU14_00120</name>
</gene>
<comment type="similarity">
    <text evidence="1 10">Belongs to the amidase family. GatA subfamily.</text>
</comment>
<dbReference type="NCBIfam" id="TIGR00132">
    <property type="entry name" value="gatA"/>
    <property type="match status" value="1"/>
</dbReference>
<dbReference type="Pfam" id="PF01425">
    <property type="entry name" value="Amidase"/>
    <property type="match status" value="1"/>
</dbReference>
<evidence type="ECO:0000256" key="5">
    <source>
        <dbReference type="ARBA" id="ARBA00022598"/>
    </source>
</evidence>
<protein>
    <recommendedName>
        <fullName evidence="4 10">Glutamyl-tRNA(Gln) amidotransferase subunit A</fullName>
        <shortName evidence="10">Glu-ADT subunit A</shortName>
        <ecNumber evidence="3 10">6.3.5.7</ecNumber>
    </recommendedName>
</protein>
<dbReference type="EC" id="6.3.5.7" evidence="3 10"/>
<dbReference type="InterPro" id="IPR020556">
    <property type="entry name" value="Amidase_CS"/>
</dbReference>
<comment type="function">
    <text evidence="10">Allows the formation of correctly charged Gln-tRNA(Gln) through the transamidation of misacylated Glu-tRNA(Gln) in organisms which lack glutaminyl-tRNA synthetase. The reaction takes place in the presence of glutamine and ATP through an activated gamma-phospho-Glu-tRNA(Gln).</text>
</comment>
<evidence type="ECO:0000256" key="3">
    <source>
        <dbReference type="ARBA" id="ARBA00012739"/>
    </source>
</evidence>
<dbReference type="Gene3D" id="3.90.1300.10">
    <property type="entry name" value="Amidase signature (AS) domain"/>
    <property type="match status" value="1"/>
</dbReference>
<comment type="catalytic activity">
    <reaction evidence="9 10">
        <text>L-glutamyl-tRNA(Gln) + L-glutamine + ATP + H2O = L-glutaminyl-tRNA(Gln) + L-glutamate + ADP + phosphate + H(+)</text>
        <dbReference type="Rhea" id="RHEA:17521"/>
        <dbReference type="Rhea" id="RHEA-COMP:9681"/>
        <dbReference type="Rhea" id="RHEA-COMP:9684"/>
        <dbReference type="ChEBI" id="CHEBI:15377"/>
        <dbReference type="ChEBI" id="CHEBI:15378"/>
        <dbReference type="ChEBI" id="CHEBI:29985"/>
        <dbReference type="ChEBI" id="CHEBI:30616"/>
        <dbReference type="ChEBI" id="CHEBI:43474"/>
        <dbReference type="ChEBI" id="CHEBI:58359"/>
        <dbReference type="ChEBI" id="CHEBI:78520"/>
        <dbReference type="ChEBI" id="CHEBI:78521"/>
        <dbReference type="ChEBI" id="CHEBI:456216"/>
        <dbReference type="EC" id="6.3.5.7"/>
    </reaction>
</comment>
<evidence type="ECO:0000259" key="11">
    <source>
        <dbReference type="Pfam" id="PF01425"/>
    </source>
</evidence>
<dbReference type="PANTHER" id="PTHR11895">
    <property type="entry name" value="TRANSAMIDASE"/>
    <property type="match status" value="1"/>
</dbReference>
<dbReference type="HAMAP" id="MF_00120">
    <property type="entry name" value="GatA"/>
    <property type="match status" value="1"/>
</dbReference>
<proteinExistence type="inferred from homology"/>